<dbReference type="Gene3D" id="2.80.10.50">
    <property type="match status" value="1"/>
</dbReference>
<evidence type="ECO:0008006" key="4">
    <source>
        <dbReference type="Google" id="ProtNLM"/>
    </source>
</evidence>
<dbReference type="HOGENOM" id="CLU_1594057_0_0_1"/>
<feature type="signal peptide" evidence="1">
    <location>
        <begin position="1"/>
        <end position="24"/>
    </location>
</feature>
<dbReference type="OMA" id="EYRIHYP"/>
<organism evidence="2 3">
    <name type="scientific">Agaricus bisporus var. burnettii (strain JB137-S8 / ATCC MYA-4627 / FGSC 10392)</name>
    <name type="common">White button mushroom</name>
    <dbReference type="NCBI Taxonomy" id="597362"/>
    <lineage>
        <taxon>Eukaryota</taxon>
        <taxon>Fungi</taxon>
        <taxon>Dikarya</taxon>
        <taxon>Basidiomycota</taxon>
        <taxon>Agaricomycotina</taxon>
        <taxon>Agaricomycetes</taxon>
        <taxon>Agaricomycetidae</taxon>
        <taxon>Agaricales</taxon>
        <taxon>Agaricineae</taxon>
        <taxon>Agaricaceae</taxon>
        <taxon>Agaricus</taxon>
    </lineage>
</organism>
<evidence type="ECO:0000313" key="2">
    <source>
        <dbReference type="EMBL" id="EKM76882.1"/>
    </source>
</evidence>
<keyword evidence="3" id="KW-1185">Reference proteome</keyword>
<dbReference type="EMBL" id="JH971399">
    <property type="protein sequence ID" value="EKM76882.1"/>
    <property type="molecule type" value="Genomic_DNA"/>
</dbReference>
<dbReference type="CDD" id="cd23714">
    <property type="entry name" value="beta-trefoil_Ricin_MtaL"/>
    <property type="match status" value="1"/>
</dbReference>
<dbReference type="InterPro" id="IPR035992">
    <property type="entry name" value="Ricin_B-like_lectins"/>
</dbReference>
<dbReference type="Proteomes" id="UP000008493">
    <property type="component" value="Unassembled WGS sequence"/>
</dbReference>
<protein>
    <recommendedName>
        <fullName evidence="4">Ricin B lectin domain-containing protein</fullName>
    </recommendedName>
</protein>
<accession>K5X1T6</accession>
<evidence type="ECO:0000256" key="1">
    <source>
        <dbReference type="SAM" id="SignalP"/>
    </source>
</evidence>
<dbReference type="InParanoid" id="K5X1T6"/>
<gene>
    <name evidence="2" type="ORF">AGABI1DRAFT_115544</name>
</gene>
<dbReference type="AlphaFoldDB" id="K5X1T6"/>
<dbReference type="OrthoDB" id="3030470at2759"/>
<dbReference type="GeneID" id="18824765"/>
<proteinExistence type="predicted"/>
<name>K5X1T6_AGABU</name>
<dbReference type="KEGG" id="abp:AGABI1DRAFT115544"/>
<dbReference type="SUPFAM" id="SSF50370">
    <property type="entry name" value="Ricin B-like lectins"/>
    <property type="match status" value="1"/>
</dbReference>
<sequence>MLKTFSSFIFAALLSQGFFLGANGEATKKFAPGMYKIVNPESLTWVRGLPGPGQHGPWMSPITMAWDMSSIYQTWEVSAFEEGYKIQNSGSKMFAFSRSHEVDNLVLGFSDGFTKWYIEPTGGSEYRIHYPNRDLVWTVNYDDNFPDTVSLKPFEGGEDQIFRFDKL</sequence>
<keyword evidence="1" id="KW-0732">Signal</keyword>
<dbReference type="RefSeq" id="XP_007332492.1">
    <property type="nucleotide sequence ID" value="XM_007332430.1"/>
</dbReference>
<reference evidence="3" key="1">
    <citation type="journal article" date="2012" name="Proc. Natl. Acad. Sci. U.S.A.">
        <title>Genome sequence of the button mushroom Agaricus bisporus reveals mechanisms governing adaptation to a humic-rich ecological niche.</title>
        <authorList>
            <person name="Morin E."/>
            <person name="Kohler A."/>
            <person name="Baker A.R."/>
            <person name="Foulongne-Oriol M."/>
            <person name="Lombard V."/>
            <person name="Nagy L.G."/>
            <person name="Ohm R.A."/>
            <person name="Patyshakuliyeva A."/>
            <person name="Brun A."/>
            <person name="Aerts A.L."/>
            <person name="Bailey A.M."/>
            <person name="Billette C."/>
            <person name="Coutinho P.M."/>
            <person name="Deakin G."/>
            <person name="Doddapaneni H."/>
            <person name="Floudas D."/>
            <person name="Grimwood J."/>
            <person name="Hilden K."/>
            <person name="Kuees U."/>
            <person name="LaButti K.M."/>
            <person name="Lapidus A."/>
            <person name="Lindquist E.A."/>
            <person name="Lucas S.M."/>
            <person name="Murat C."/>
            <person name="Riley R.W."/>
            <person name="Salamov A.A."/>
            <person name="Schmutz J."/>
            <person name="Subramanian V."/>
            <person name="Woesten H.A.B."/>
            <person name="Xu J."/>
            <person name="Eastwood D.C."/>
            <person name="Foster G.D."/>
            <person name="Sonnenberg A.S."/>
            <person name="Cullen D."/>
            <person name="de Vries R.P."/>
            <person name="Lundell T."/>
            <person name="Hibbett D.S."/>
            <person name="Henrissat B."/>
            <person name="Burton K.S."/>
            <person name="Kerrigan R.W."/>
            <person name="Challen M.P."/>
            <person name="Grigoriev I.V."/>
            <person name="Martin F."/>
        </authorList>
    </citation>
    <scope>NUCLEOTIDE SEQUENCE [LARGE SCALE GENOMIC DNA]</scope>
    <source>
        <strain evidence="3">JB137-S8 / ATCC MYA-4627 / FGSC 10392</strain>
    </source>
</reference>
<feature type="chain" id="PRO_5003889918" description="Ricin B lectin domain-containing protein" evidence="1">
    <location>
        <begin position="25"/>
        <end position="167"/>
    </location>
</feature>
<evidence type="ECO:0000313" key="3">
    <source>
        <dbReference type="Proteomes" id="UP000008493"/>
    </source>
</evidence>